<keyword evidence="2" id="KW-1133">Transmembrane helix</keyword>
<dbReference type="EMBL" id="FODD01000015">
    <property type="protein sequence ID" value="SEO01527.1"/>
    <property type="molecule type" value="Genomic_DNA"/>
</dbReference>
<feature type="transmembrane region" description="Helical" evidence="2">
    <location>
        <begin position="200"/>
        <end position="219"/>
    </location>
</feature>
<organism evidence="3 4">
    <name type="scientific">Actinacidiphila rubida</name>
    <dbReference type="NCBI Taxonomy" id="310780"/>
    <lineage>
        <taxon>Bacteria</taxon>
        <taxon>Bacillati</taxon>
        <taxon>Actinomycetota</taxon>
        <taxon>Actinomycetes</taxon>
        <taxon>Kitasatosporales</taxon>
        <taxon>Streptomycetaceae</taxon>
        <taxon>Actinacidiphila</taxon>
    </lineage>
</organism>
<evidence type="ECO:0000313" key="4">
    <source>
        <dbReference type="Proteomes" id="UP000181951"/>
    </source>
</evidence>
<keyword evidence="4" id="KW-1185">Reference proteome</keyword>
<dbReference type="RefSeq" id="WP_069462513.1">
    <property type="nucleotide sequence ID" value="NZ_FODD01000015.1"/>
</dbReference>
<dbReference type="AlphaFoldDB" id="A0A1H8L8T8"/>
<name>A0A1H8L8T8_9ACTN</name>
<protein>
    <submittedName>
        <fullName evidence="3">Uncharacterized protein</fullName>
    </submittedName>
</protein>
<feature type="transmembrane region" description="Helical" evidence="2">
    <location>
        <begin position="6"/>
        <end position="26"/>
    </location>
</feature>
<keyword evidence="2" id="KW-0472">Membrane</keyword>
<sequence>MSSSAINLVLAVYGALIASAGLVITYRGLVRTGINLSVEVKMSIPYGLSVTVRNKSTSPVSLEEIVADVVEEPRYSGSRRLTLRVQTRDGAASNPGFPYTLPGNSSVKWVLSDKKDSQAGLPGLTSRYGALLGHEAWRELDKADTAKFLRSHFGVRLGTGKVLYGGTRWLPAYHWSTWATGVASLYTTALLVAFVVPWPLAGILLALILLVIFLATRPGRSYRKSPRDRHGMPIERSIPR</sequence>
<dbReference type="Proteomes" id="UP000181951">
    <property type="component" value="Unassembled WGS sequence"/>
</dbReference>
<accession>A0A1H8L8T8</accession>
<evidence type="ECO:0000256" key="2">
    <source>
        <dbReference type="SAM" id="Phobius"/>
    </source>
</evidence>
<gene>
    <name evidence="3" type="ORF">SAMN05216267_1015102</name>
</gene>
<keyword evidence="2" id="KW-0812">Transmembrane</keyword>
<evidence type="ECO:0000256" key="1">
    <source>
        <dbReference type="SAM" id="MobiDB-lite"/>
    </source>
</evidence>
<reference evidence="3 4" key="1">
    <citation type="submission" date="2016-10" db="EMBL/GenBank/DDBJ databases">
        <authorList>
            <person name="de Groot N.N."/>
        </authorList>
    </citation>
    <scope>NUCLEOTIDE SEQUENCE [LARGE SCALE GENOMIC DNA]</scope>
    <source>
        <strain evidence="3 4">CGMCC 4.2026</strain>
    </source>
</reference>
<feature type="region of interest" description="Disordered" evidence="1">
    <location>
        <begin position="221"/>
        <end position="240"/>
    </location>
</feature>
<feature type="compositionally biased region" description="Basic and acidic residues" evidence="1">
    <location>
        <begin position="228"/>
        <end position="240"/>
    </location>
</feature>
<evidence type="ECO:0000313" key="3">
    <source>
        <dbReference type="EMBL" id="SEO01527.1"/>
    </source>
</evidence>
<proteinExistence type="predicted"/>